<dbReference type="PROSITE" id="PS50949">
    <property type="entry name" value="HTH_GNTR"/>
    <property type="match status" value="1"/>
</dbReference>
<gene>
    <name evidence="5" type="ORF">NYR54_16915</name>
</gene>
<keyword evidence="6" id="KW-1185">Reference proteome</keyword>
<dbReference type="Pfam" id="PF07702">
    <property type="entry name" value="UTRA"/>
    <property type="match status" value="1"/>
</dbReference>
<dbReference type="Proteomes" id="UP001149009">
    <property type="component" value="Unassembled WGS sequence"/>
</dbReference>
<name>A0A9X2XCG8_9HYPH</name>
<dbReference type="SUPFAM" id="SSF64288">
    <property type="entry name" value="Chorismate lyase-like"/>
    <property type="match status" value="1"/>
</dbReference>
<evidence type="ECO:0000259" key="4">
    <source>
        <dbReference type="PROSITE" id="PS50949"/>
    </source>
</evidence>
<keyword evidence="2" id="KW-0238">DNA-binding</keyword>
<dbReference type="RefSeq" id="WP_261516900.1">
    <property type="nucleotide sequence ID" value="NZ_JAODNV010000021.1"/>
</dbReference>
<feature type="domain" description="HTH gntR-type" evidence="4">
    <location>
        <begin position="14"/>
        <end position="82"/>
    </location>
</feature>
<dbReference type="GO" id="GO:0045892">
    <property type="term" value="P:negative regulation of DNA-templated transcription"/>
    <property type="evidence" value="ECO:0007669"/>
    <property type="project" value="TreeGrafter"/>
</dbReference>
<comment type="caution">
    <text evidence="5">The sequence shown here is derived from an EMBL/GenBank/DDBJ whole genome shotgun (WGS) entry which is preliminary data.</text>
</comment>
<dbReference type="InterPro" id="IPR036390">
    <property type="entry name" value="WH_DNA-bd_sf"/>
</dbReference>
<dbReference type="PRINTS" id="PR00035">
    <property type="entry name" value="HTHGNTR"/>
</dbReference>
<dbReference type="InterPro" id="IPR050679">
    <property type="entry name" value="Bact_HTH_transcr_reg"/>
</dbReference>
<proteinExistence type="predicted"/>
<protein>
    <submittedName>
        <fullName evidence="5">GntR family transcriptional regulator</fullName>
    </submittedName>
</protein>
<dbReference type="GO" id="GO:0003677">
    <property type="term" value="F:DNA binding"/>
    <property type="evidence" value="ECO:0007669"/>
    <property type="project" value="UniProtKB-KW"/>
</dbReference>
<dbReference type="InterPro" id="IPR036388">
    <property type="entry name" value="WH-like_DNA-bd_sf"/>
</dbReference>
<dbReference type="PANTHER" id="PTHR44846">
    <property type="entry name" value="MANNOSYL-D-GLYCERATE TRANSPORT/METABOLISM SYSTEM REPRESSOR MNGR-RELATED"/>
    <property type="match status" value="1"/>
</dbReference>
<evidence type="ECO:0000256" key="2">
    <source>
        <dbReference type="ARBA" id="ARBA00023125"/>
    </source>
</evidence>
<dbReference type="FunFam" id="1.10.10.10:FF:000079">
    <property type="entry name" value="GntR family transcriptional regulator"/>
    <property type="match status" value="1"/>
</dbReference>
<evidence type="ECO:0000256" key="1">
    <source>
        <dbReference type="ARBA" id="ARBA00023015"/>
    </source>
</evidence>
<sequence>MSAVAPLKFRLDGKPLYSQIASLMRRRIESGEWAPGSRIPSLEELVRAFDVARVTVRQAVEILEMEGLLIRQQGRGTFVAKILPERRWLQLGADWADILASVRELSPRMLALEDAERPPKIEPGEGILAPGYQYMRRVHSRNGEPYCLLDVYLDKRVYDHAPETFRNHIVLPLLETIGGVRIGRARQTLTIGTADVETAPHLGLPLNAPTAEVRRVIQDEEGVAIYCADLIYRGDAVRLEIDLLNRGRT</sequence>
<dbReference type="InterPro" id="IPR011663">
    <property type="entry name" value="UTRA"/>
</dbReference>
<dbReference type="Gene3D" id="3.40.1410.10">
    <property type="entry name" value="Chorismate lyase-like"/>
    <property type="match status" value="1"/>
</dbReference>
<dbReference type="SUPFAM" id="SSF46785">
    <property type="entry name" value="Winged helix' DNA-binding domain"/>
    <property type="match status" value="1"/>
</dbReference>
<dbReference type="PANTHER" id="PTHR44846:SF1">
    <property type="entry name" value="MANNOSYL-D-GLYCERATE TRANSPORT_METABOLISM SYSTEM REPRESSOR MNGR-RELATED"/>
    <property type="match status" value="1"/>
</dbReference>
<evidence type="ECO:0000313" key="6">
    <source>
        <dbReference type="Proteomes" id="UP001149009"/>
    </source>
</evidence>
<dbReference type="EMBL" id="JAODNV010000021">
    <property type="protein sequence ID" value="MCT8991950.1"/>
    <property type="molecule type" value="Genomic_DNA"/>
</dbReference>
<evidence type="ECO:0000256" key="3">
    <source>
        <dbReference type="ARBA" id="ARBA00023163"/>
    </source>
</evidence>
<dbReference type="Pfam" id="PF00392">
    <property type="entry name" value="GntR"/>
    <property type="match status" value="1"/>
</dbReference>
<dbReference type="InterPro" id="IPR000524">
    <property type="entry name" value="Tscrpt_reg_HTH_GntR"/>
</dbReference>
<dbReference type="CDD" id="cd07377">
    <property type="entry name" value="WHTH_GntR"/>
    <property type="match status" value="1"/>
</dbReference>
<dbReference type="Gene3D" id="1.10.10.10">
    <property type="entry name" value="Winged helix-like DNA-binding domain superfamily/Winged helix DNA-binding domain"/>
    <property type="match status" value="1"/>
</dbReference>
<dbReference type="AlphaFoldDB" id="A0A9X2XCG8"/>
<evidence type="ECO:0000313" key="5">
    <source>
        <dbReference type="EMBL" id="MCT8991950.1"/>
    </source>
</evidence>
<dbReference type="GO" id="GO:0003700">
    <property type="term" value="F:DNA-binding transcription factor activity"/>
    <property type="evidence" value="ECO:0007669"/>
    <property type="project" value="InterPro"/>
</dbReference>
<dbReference type="SMART" id="SM00345">
    <property type="entry name" value="HTH_GNTR"/>
    <property type="match status" value="1"/>
</dbReference>
<keyword evidence="3" id="KW-0804">Transcription</keyword>
<dbReference type="SMART" id="SM00866">
    <property type="entry name" value="UTRA"/>
    <property type="match status" value="1"/>
</dbReference>
<organism evidence="5 6">
    <name type="scientific">Chelativorans petroleitrophicus</name>
    <dbReference type="NCBI Taxonomy" id="2975484"/>
    <lineage>
        <taxon>Bacteria</taxon>
        <taxon>Pseudomonadati</taxon>
        <taxon>Pseudomonadota</taxon>
        <taxon>Alphaproteobacteria</taxon>
        <taxon>Hyphomicrobiales</taxon>
        <taxon>Phyllobacteriaceae</taxon>
        <taxon>Chelativorans</taxon>
    </lineage>
</organism>
<reference evidence="5" key="1">
    <citation type="submission" date="2022-08" db="EMBL/GenBank/DDBJ databases">
        <title>Chelativorans sichuanense sp. nov., a paraffin oil-degrading bacterium isolated from a mixture of oil-based drill cuttings and paddy soil.</title>
        <authorList>
            <person name="Yu J."/>
            <person name="Liu H."/>
            <person name="Chen Q."/>
        </authorList>
    </citation>
    <scope>NUCLEOTIDE SEQUENCE</scope>
    <source>
        <strain evidence="5">SCAU 2101</strain>
    </source>
</reference>
<keyword evidence="1" id="KW-0805">Transcription regulation</keyword>
<dbReference type="InterPro" id="IPR028978">
    <property type="entry name" value="Chorismate_lyase_/UTRA_dom_sf"/>
</dbReference>
<accession>A0A9X2XCG8</accession>